<reference evidence="2" key="1">
    <citation type="submission" date="2016-01" db="EMBL/GenBank/DDBJ databases">
        <authorList>
            <person name="Mitreva M."/>
            <person name="Pepin K.H."/>
            <person name="Mihindukulasuriya K.A."/>
            <person name="Fulton R."/>
            <person name="Fronick C."/>
            <person name="O'Laughlin M."/>
            <person name="Miner T."/>
            <person name="Herter B."/>
            <person name="Rosa B.A."/>
            <person name="Cordes M."/>
            <person name="Tomlinson C."/>
            <person name="Wollam A."/>
            <person name="Palsikar V.B."/>
            <person name="Mardis E.R."/>
            <person name="Wilson R.K."/>
        </authorList>
    </citation>
    <scope>NUCLEOTIDE SEQUENCE [LARGE SCALE GENOMIC DNA]</scope>
    <source>
        <strain evidence="2">CMW8396</strain>
    </source>
</reference>
<name>A0A133N6R6_9FUSO</name>
<dbReference type="RefSeq" id="WP_008802300.1">
    <property type="nucleotide sequence ID" value="NZ_KQ956580.1"/>
</dbReference>
<protein>
    <recommendedName>
        <fullName evidence="3">Stage III sporulation protein AH</fullName>
    </recommendedName>
</protein>
<evidence type="ECO:0000313" key="1">
    <source>
        <dbReference type="EMBL" id="KXA11968.1"/>
    </source>
</evidence>
<sequence>MKKLVTLVIWILAILVGGIYMTFPSSKVVRDATKVEKTQEDIDGKDYVLYLPDGSSEEKELQESENKSEELHRLVQAELDYLYEKEVEGSKIELRNIYVTEDGVYILCTEKPKEQSLQAIAEVLKQLEITAKVQVL</sequence>
<keyword evidence="2" id="KW-1185">Reference proteome</keyword>
<gene>
    <name evidence="1" type="ORF">HMPREF3206_01844</name>
</gene>
<organism evidence="1 2">
    <name type="scientific">Fusobacterium equinum</name>
    <dbReference type="NCBI Taxonomy" id="134605"/>
    <lineage>
        <taxon>Bacteria</taxon>
        <taxon>Fusobacteriati</taxon>
        <taxon>Fusobacteriota</taxon>
        <taxon>Fusobacteriia</taxon>
        <taxon>Fusobacteriales</taxon>
        <taxon>Fusobacteriaceae</taxon>
        <taxon>Fusobacterium</taxon>
    </lineage>
</organism>
<dbReference type="PATRIC" id="fig|134605.3.peg.1823"/>
<dbReference type="Proteomes" id="UP000070617">
    <property type="component" value="Unassembled WGS sequence"/>
</dbReference>
<evidence type="ECO:0000313" key="2">
    <source>
        <dbReference type="Proteomes" id="UP000070617"/>
    </source>
</evidence>
<dbReference type="STRING" id="134605.HMPREF3206_01844"/>
<comment type="caution">
    <text evidence="1">The sequence shown here is derived from an EMBL/GenBank/DDBJ whole genome shotgun (WGS) entry which is preliminary data.</text>
</comment>
<accession>A0A133N6R6</accession>
<dbReference type="EMBL" id="LRPX01000106">
    <property type="protein sequence ID" value="KXA11968.1"/>
    <property type="molecule type" value="Genomic_DNA"/>
</dbReference>
<proteinExistence type="predicted"/>
<dbReference type="AlphaFoldDB" id="A0A133N6R6"/>
<evidence type="ECO:0008006" key="3">
    <source>
        <dbReference type="Google" id="ProtNLM"/>
    </source>
</evidence>